<dbReference type="PROSITE" id="PS00108">
    <property type="entry name" value="PROTEIN_KINASE_ST"/>
    <property type="match status" value="1"/>
</dbReference>
<sequence length="417" mass="47115">MDFATPGYCSWKSYLQSELDMPGEFVESRIKHYKMRREVYAKGGGGEIHIGIDPDTKLSVAIKRGYSKQRATYGVNVTLIREIRILQELSLYNHPNIVKLIEVFPHDGDLYLVEPFYPSYIQQYLTANATPFNEEQIKYIVFSAAKALLFLKRCHIIHGDVKPANLLVSRQNTICLTDFGSAIDCGGSTSYSVKQSCISTVYYNAPEILLGLPEITCSVDVWSLALTWLRLLGVQISPSNPTEIQMCQSIFEFLGESPNSDSWPALRHVQFVPAVTLESLAPLQERLRQQISPELVSDEGLSVLCGMLKLDPARRLSIEAICEHPYFQSTIYDAVLRGEFEGKQYFPALSKLRKNVVVPPLLEDFFGNKKQFEESTLMEEENSEEEPVAPKRILRFEGSPMKGGSPMKSGREGVFFW</sequence>
<keyword evidence="4" id="KW-0808">Transferase</keyword>
<dbReference type="Proteomes" id="UP000078348">
    <property type="component" value="Unassembled WGS sequence"/>
</dbReference>
<protein>
    <submittedName>
        <fullName evidence="4">Cyclin-dependent kinase D-3</fullName>
    </submittedName>
</protein>
<dbReference type="EMBL" id="LXWW01000168">
    <property type="protein sequence ID" value="OAO15150.1"/>
    <property type="molecule type" value="Genomic_DNA"/>
</dbReference>
<evidence type="ECO:0000256" key="2">
    <source>
        <dbReference type="ARBA" id="ARBA00022840"/>
    </source>
</evidence>
<evidence type="ECO:0000256" key="1">
    <source>
        <dbReference type="ARBA" id="ARBA00022741"/>
    </source>
</evidence>
<reference evidence="4 5" key="1">
    <citation type="submission" date="2016-05" db="EMBL/GenBank/DDBJ databases">
        <title>Nuclear genome of Blastocystis sp. subtype 1 NandII.</title>
        <authorList>
            <person name="Gentekaki E."/>
            <person name="Curtis B."/>
            <person name="Stairs C."/>
            <person name="Eme L."/>
            <person name="Herman E."/>
            <person name="Klimes V."/>
            <person name="Arias M.C."/>
            <person name="Elias M."/>
            <person name="Hilliou F."/>
            <person name="Klute M."/>
            <person name="Malik S.-B."/>
            <person name="Pightling A."/>
            <person name="Rachubinski R."/>
            <person name="Salas D."/>
            <person name="Schlacht A."/>
            <person name="Suga H."/>
            <person name="Archibald J."/>
            <person name="Ball S.G."/>
            <person name="Clark G."/>
            <person name="Dacks J."/>
            <person name="Van Der Giezen M."/>
            <person name="Tsaousis A."/>
            <person name="Roger A."/>
        </authorList>
    </citation>
    <scope>NUCLEOTIDE SEQUENCE [LARGE SCALE GENOMIC DNA]</scope>
    <source>
        <strain evidence="5">ATCC 50177 / NandII</strain>
    </source>
</reference>
<evidence type="ECO:0000313" key="4">
    <source>
        <dbReference type="EMBL" id="OAO15150.1"/>
    </source>
</evidence>
<comment type="caution">
    <text evidence="4">The sequence shown here is derived from an EMBL/GenBank/DDBJ whole genome shotgun (WGS) entry which is preliminary data.</text>
</comment>
<evidence type="ECO:0000259" key="3">
    <source>
        <dbReference type="PROSITE" id="PS50011"/>
    </source>
</evidence>
<dbReference type="AlphaFoldDB" id="A0A196SDL7"/>
<keyword evidence="1" id="KW-0547">Nucleotide-binding</keyword>
<dbReference type="Gene3D" id="1.10.510.10">
    <property type="entry name" value="Transferase(Phosphotransferase) domain 1"/>
    <property type="match status" value="1"/>
</dbReference>
<dbReference type="InterPro" id="IPR000719">
    <property type="entry name" value="Prot_kinase_dom"/>
</dbReference>
<evidence type="ECO:0000313" key="5">
    <source>
        <dbReference type="Proteomes" id="UP000078348"/>
    </source>
</evidence>
<keyword evidence="4" id="KW-0418">Kinase</keyword>
<accession>A0A196SDL7</accession>
<keyword evidence="2" id="KW-0067">ATP-binding</keyword>
<dbReference type="GO" id="GO:0005524">
    <property type="term" value="F:ATP binding"/>
    <property type="evidence" value="ECO:0007669"/>
    <property type="project" value="UniProtKB-KW"/>
</dbReference>
<gene>
    <name evidence="4" type="ORF">AV274_3136</name>
</gene>
<dbReference type="SUPFAM" id="SSF56112">
    <property type="entry name" value="Protein kinase-like (PK-like)"/>
    <property type="match status" value="1"/>
</dbReference>
<dbReference type="InterPro" id="IPR011009">
    <property type="entry name" value="Kinase-like_dom_sf"/>
</dbReference>
<dbReference type="PANTHER" id="PTHR24055">
    <property type="entry name" value="MITOGEN-ACTIVATED PROTEIN KINASE"/>
    <property type="match status" value="1"/>
</dbReference>
<dbReference type="PROSITE" id="PS50011">
    <property type="entry name" value="PROTEIN_KINASE_DOM"/>
    <property type="match status" value="1"/>
</dbReference>
<proteinExistence type="predicted"/>
<dbReference type="Gene3D" id="3.30.200.20">
    <property type="entry name" value="Phosphorylase Kinase, domain 1"/>
    <property type="match status" value="1"/>
</dbReference>
<dbReference type="GO" id="GO:0004672">
    <property type="term" value="F:protein kinase activity"/>
    <property type="evidence" value="ECO:0007669"/>
    <property type="project" value="InterPro"/>
</dbReference>
<organism evidence="4 5">
    <name type="scientific">Blastocystis sp. subtype 1 (strain ATCC 50177 / NandII)</name>
    <dbReference type="NCBI Taxonomy" id="478820"/>
    <lineage>
        <taxon>Eukaryota</taxon>
        <taxon>Sar</taxon>
        <taxon>Stramenopiles</taxon>
        <taxon>Bigyra</taxon>
        <taxon>Opalozoa</taxon>
        <taxon>Opalinata</taxon>
        <taxon>Blastocystidae</taxon>
        <taxon>Blastocystis</taxon>
    </lineage>
</organism>
<dbReference type="OrthoDB" id="10586763at2759"/>
<dbReference type="STRING" id="478820.A0A196SDL7"/>
<dbReference type="Pfam" id="PF00069">
    <property type="entry name" value="Pkinase"/>
    <property type="match status" value="1"/>
</dbReference>
<name>A0A196SDL7_BLAHN</name>
<dbReference type="SMART" id="SM00220">
    <property type="entry name" value="S_TKc"/>
    <property type="match status" value="1"/>
</dbReference>
<dbReference type="InterPro" id="IPR050117">
    <property type="entry name" value="MAPK"/>
</dbReference>
<feature type="domain" description="Protein kinase" evidence="3">
    <location>
        <begin position="34"/>
        <end position="327"/>
    </location>
</feature>
<dbReference type="InterPro" id="IPR008271">
    <property type="entry name" value="Ser/Thr_kinase_AS"/>
</dbReference>
<keyword evidence="5" id="KW-1185">Reference proteome</keyword>